<dbReference type="RefSeq" id="WP_111323317.1">
    <property type="nucleotide sequence ID" value="NZ_QKZT01000033.1"/>
</dbReference>
<comment type="caution">
    <text evidence="1">The sequence shown here is derived from an EMBL/GenBank/DDBJ whole genome shotgun (WGS) entry which is preliminary data.</text>
</comment>
<dbReference type="SUPFAM" id="SSF48371">
    <property type="entry name" value="ARM repeat"/>
    <property type="match status" value="1"/>
</dbReference>
<dbReference type="InterPro" id="IPR016024">
    <property type="entry name" value="ARM-type_fold"/>
</dbReference>
<reference evidence="1 2" key="1">
    <citation type="submission" date="2018-06" db="EMBL/GenBank/DDBJ databases">
        <title>Genomic Encyclopedia of Archaeal and Bacterial Type Strains, Phase II (KMG-II): from individual species to whole genera.</title>
        <authorList>
            <person name="Goeker M."/>
        </authorList>
    </citation>
    <scope>NUCLEOTIDE SEQUENCE [LARGE SCALE GENOMIC DNA]</scope>
    <source>
        <strain evidence="1 2">DSM 19830</strain>
    </source>
</reference>
<sequence>MSLLTEQIKATLADKGIPEKAAFFPRFFKSGPGEYGEGDQFLGVIVPEQRKVAKAVFKEISYEEIEVLLHDVYHEVRLTAIYILVYRYQKLKIDSEQKELVDFYLSQLDFVNNWDLVDSSCHHILGNYYLNRDKQLFYELADSGHLWRQRVAMISTFYWIKRGHFDDALALAEKLLHHPHDLIHKAVGWMLREIGNQDFEVEMSFLRKHYQTMPRMTLRYAIEKFDPDLRKQLLAGKLEY</sequence>
<accession>A0A2W7QK52</accession>
<protein>
    <submittedName>
        <fullName evidence="1">3-methyladenine DNA glycosylase AlkD</fullName>
    </submittedName>
</protein>
<dbReference type="OrthoDB" id="1117222at2"/>
<dbReference type="Proteomes" id="UP000248882">
    <property type="component" value="Unassembled WGS sequence"/>
</dbReference>
<dbReference type="EMBL" id="QKZT01000033">
    <property type="protein sequence ID" value="PZX46360.1"/>
    <property type="molecule type" value="Genomic_DNA"/>
</dbReference>
<dbReference type="InterPro" id="IPR014825">
    <property type="entry name" value="DNA_alkylation"/>
</dbReference>
<dbReference type="CDD" id="cd06561">
    <property type="entry name" value="AlkD_like"/>
    <property type="match status" value="1"/>
</dbReference>
<dbReference type="PANTHER" id="PTHR34070">
    <property type="entry name" value="ARMADILLO-TYPE FOLD"/>
    <property type="match status" value="1"/>
</dbReference>
<dbReference type="Gene3D" id="1.25.10.90">
    <property type="match status" value="1"/>
</dbReference>
<organism evidence="1 2">
    <name type="scientific">Algoriphagus chordae</name>
    <dbReference type="NCBI Taxonomy" id="237019"/>
    <lineage>
        <taxon>Bacteria</taxon>
        <taxon>Pseudomonadati</taxon>
        <taxon>Bacteroidota</taxon>
        <taxon>Cytophagia</taxon>
        <taxon>Cytophagales</taxon>
        <taxon>Cyclobacteriaceae</taxon>
        <taxon>Algoriphagus</taxon>
    </lineage>
</organism>
<evidence type="ECO:0000313" key="1">
    <source>
        <dbReference type="EMBL" id="PZX46360.1"/>
    </source>
</evidence>
<keyword evidence="2" id="KW-1185">Reference proteome</keyword>
<name>A0A2W7QK52_9BACT</name>
<evidence type="ECO:0000313" key="2">
    <source>
        <dbReference type="Proteomes" id="UP000248882"/>
    </source>
</evidence>
<proteinExistence type="predicted"/>
<dbReference type="AlphaFoldDB" id="A0A2W7QK52"/>
<gene>
    <name evidence="1" type="ORF">LV85_04316</name>
</gene>
<dbReference type="PANTHER" id="PTHR34070:SF1">
    <property type="entry name" value="DNA ALKYLATION REPAIR PROTEIN"/>
    <property type="match status" value="1"/>
</dbReference>
<dbReference type="Pfam" id="PF08713">
    <property type="entry name" value="DNA_alkylation"/>
    <property type="match status" value="1"/>
</dbReference>